<dbReference type="Proteomes" id="UP000323856">
    <property type="component" value="Unassembled WGS sequence"/>
</dbReference>
<dbReference type="EMBL" id="VOBL01000002">
    <property type="protein sequence ID" value="KAA0979402.1"/>
    <property type="molecule type" value="Genomic_DNA"/>
</dbReference>
<name>A0A5B0ELY3_9MICC</name>
<evidence type="ECO:0008006" key="3">
    <source>
        <dbReference type="Google" id="ProtNLM"/>
    </source>
</evidence>
<comment type="caution">
    <text evidence="1">The sequence shown here is derived from an EMBL/GenBank/DDBJ whole genome shotgun (WGS) entry which is preliminary data.</text>
</comment>
<evidence type="ECO:0000313" key="1">
    <source>
        <dbReference type="EMBL" id="KAA0979402.1"/>
    </source>
</evidence>
<reference evidence="1 2" key="1">
    <citation type="submission" date="2019-07" db="EMBL/GenBank/DDBJ databases">
        <title>Analysis of the biochemical properties, biological activity and biotechnological potential of siderophores and biosurfactants produced by Antarctic psychrotolerant bacteria.</title>
        <authorList>
            <person name="Styczynski M."/>
            <person name="Krucon T."/>
            <person name="Decewicz P."/>
            <person name="Dziewit L."/>
        </authorList>
    </citation>
    <scope>NUCLEOTIDE SEQUENCE [LARGE SCALE GENOMIC DNA]</scope>
    <source>
        <strain evidence="1 2">ANT_H27</strain>
    </source>
</reference>
<dbReference type="Pfam" id="PF20471">
    <property type="entry name" value="DUF6716"/>
    <property type="match status" value="1"/>
</dbReference>
<proteinExistence type="predicted"/>
<dbReference type="AlphaFoldDB" id="A0A5B0ELY3"/>
<dbReference type="InterPro" id="IPR046561">
    <property type="entry name" value="DUF6716"/>
</dbReference>
<accession>A0A5B0ELY3</accession>
<sequence length="410" mass="44900">MRNPESRPTIVAVADSDSYLKLACTMLDALGTQWERRVVLVRTPIAPTPEQVAAATVGTCFEGTVIEVLPRSTLDYESLGAQVIFAAATGPVVSELFTKLLRSRANQVRPAALISALPGVAYPATTKGWAYRRSADAFIVHSHAEAREFSHLAEQETGHRPDILVSKLPFLKTAGFPQQNPQPIGTVVFAAQAKVPIERTERESILLALDKVARLNPSVKVVLKLRARAGEPQTHAEAHPYDTLWEDLVAAGKVGAGHLDFATGPMDPILVPGVALLTVSSTAALEAVDRGLPVLVLTDFGLNDQMLNSVFRGSGLLGTLDDATSLHFSFPNRAWLRENYFHRRGPEFVSALTHYAQRAQESRLTTSDAQLAMVREVAFRQRVRTSLPRPALRALLRIRRWWLAARGSRT</sequence>
<protein>
    <recommendedName>
        <fullName evidence="3">Glycosyltransferase family 4 protein</fullName>
    </recommendedName>
</protein>
<evidence type="ECO:0000313" key="2">
    <source>
        <dbReference type="Proteomes" id="UP000323856"/>
    </source>
</evidence>
<dbReference type="OrthoDB" id="8441777at2"/>
<gene>
    <name evidence="1" type="ORF">FQ154_02975</name>
</gene>
<organism evidence="1 2">
    <name type="scientific">Paeniglutamicibacter gangotriensis</name>
    <dbReference type="NCBI Taxonomy" id="254787"/>
    <lineage>
        <taxon>Bacteria</taxon>
        <taxon>Bacillati</taxon>
        <taxon>Actinomycetota</taxon>
        <taxon>Actinomycetes</taxon>
        <taxon>Micrococcales</taxon>
        <taxon>Micrococcaceae</taxon>
        <taxon>Paeniglutamicibacter</taxon>
    </lineage>
</organism>
<dbReference type="RefSeq" id="WP_149618634.1">
    <property type="nucleotide sequence ID" value="NZ_VOBL01000002.1"/>
</dbReference>